<dbReference type="RefSeq" id="WP_046827174.1">
    <property type="nucleotide sequence ID" value="NZ_LBIA02000001.1"/>
</dbReference>
<dbReference type="Proteomes" id="UP000034832">
    <property type="component" value="Unassembled WGS sequence"/>
</dbReference>
<organism evidence="2 3">
    <name type="scientific">Afipia massiliensis</name>
    <dbReference type="NCBI Taxonomy" id="211460"/>
    <lineage>
        <taxon>Bacteria</taxon>
        <taxon>Pseudomonadati</taxon>
        <taxon>Pseudomonadota</taxon>
        <taxon>Alphaproteobacteria</taxon>
        <taxon>Hyphomicrobiales</taxon>
        <taxon>Nitrobacteraceae</taxon>
        <taxon>Afipia</taxon>
    </lineage>
</organism>
<sequence>MTTAKAETPVVSFDEQLKHARELVVEGHRLLHVANRDLKAGSSVVRRTQQLLADTESVFRAKRRLQASTGSIGLAGTPPASIASPASKQRSSL</sequence>
<evidence type="ECO:0000313" key="3">
    <source>
        <dbReference type="Proteomes" id="UP000034832"/>
    </source>
</evidence>
<evidence type="ECO:0000256" key="1">
    <source>
        <dbReference type="SAM" id="MobiDB-lite"/>
    </source>
</evidence>
<gene>
    <name evidence="2" type="ORF">YH63_013380</name>
</gene>
<dbReference type="EMBL" id="LBIA02000001">
    <property type="protein sequence ID" value="TKT72336.1"/>
    <property type="molecule type" value="Genomic_DNA"/>
</dbReference>
<proteinExistence type="predicted"/>
<feature type="compositionally biased region" description="Polar residues" evidence="1">
    <location>
        <begin position="84"/>
        <end position="93"/>
    </location>
</feature>
<dbReference type="OrthoDB" id="8128770at2"/>
<comment type="caution">
    <text evidence="2">The sequence shown here is derived from an EMBL/GenBank/DDBJ whole genome shotgun (WGS) entry which is preliminary data.</text>
</comment>
<reference evidence="2" key="1">
    <citation type="submission" date="2019-04" db="EMBL/GenBank/DDBJ databases">
        <title>Whole genome sequencing of cave bacteria.</title>
        <authorList>
            <person name="Gan H.M."/>
            <person name="Barton H."/>
            <person name="Savka M.A."/>
        </authorList>
    </citation>
    <scope>NUCLEOTIDE SEQUENCE [LARGE SCALE GENOMIC DNA]</scope>
    <source>
        <strain evidence="2">LC387</strain>
    </source>
</reference>
<evidence type="ECO:0000313" key="2">
    <source>
        <dbReference type="EMBL" id="TKT72336.1"/>
    </source>
</evidence>
<feature type="region of interest" description="Disordered" evidence="1">
    <location>
        <begin position="69"/>
        <end position="93"/>
    </location>
</feature>
<accession>A0A4U6BPI1</accession>
<name>A0A4U6BPI1_9BRAD</name>
<protein>
    <submittedName>
        <fullName evidence="2">Uncharacterized protein</fullName>
    </submittedName>
</protein>
<keyword evidence="3" id="KW-1185">Reference proteome</keyword>
<dbReference type="AlphaFoldDB" id="A0A4U6BPI1"/>